<dbReference type="Pfam" id="PF09719">
    <property type="entry name" value="C_GCAxxG_C_C"/>
    <property type="match status" value="1"/>
</dbReference>
<name>C0GFM4_DETAL</name>
<evidence type="ECO:0000313" key="2">
    <source>
        <dbReference type="Proteomes" id="UP000006443"/>
    </source>
</evidence>
<evidence type="ECO:0000313" key="1">
    <source>
        <dbReference type="EMBL" id="EEG77984.1"/>
    </source>
</evidence>
<dbReference type="InterPro" id="IPR036280">
    <property type="entry name" value="Multihaem_cyt_sf"/>
</dbReference>
<gene>
    <name evidence="1" type="ORF">DealDRAFT_1283</name>
</gene>
<proteinExistence type="predicted"/>
<dbReference type="EMBL" id="ACJM01000005">
    <property type="protein sequence ID" value="EEG77984.1"/>
    <property type="molecule type" value="Genomic_DNA"/>
</dbReference>
<dbReference type="AlphaFoldDB" id="C0GFM4"/>
<dbReference type="eggNOG" id="ENOG50320QR">
    <property type="taxonomic scope" value="Bacteria"/>
</dbReference>
<sequence length="248" mass="26521">MGAGALATGVMAMGVVGCADTVTGNGNVASAQALPWTYKKLDVEKVRKRGYEGYFEGGCCYAAATALLETLREDNGSPWDTIPQDMFRYGAGGAYSWGTLCGALNGSLAVINLARENHPELGNELVGWYTEFPFPTDKHESYCNIPDQITTVAKSPLCHISVSTWANAAGATVNSDEKADRCAKLSGDTAAYAAQLLNDALENNFAPAFTVSDEYSHCMDCHTGKDSVFDNQQGKMSCTSCHDDHTKE</sequence>
<dbReference type="STRING" id="555088.DealDRAFT_1283"/>
<organism evidence="1 2">
    <name type="scientific">Dethiobacter alkaliphilus AHT 1</name>
    <dbReference type="NCBI Taxonomy" id="555088"/>
    <lineage>
        <taxon>Bacteria</taxon>
        <taxon>Bacillati</taxon>
        <taxon>Bacillota</taxon>
        <taxon>Dethiobacteria</taxon>
        <taxon>Dethiobacterales</taxon>
        <taxon>Dethiobacteraceae</taxon>
        <taxon>Dethiobacter</taxon>
    </lineage>
</organism>
<reference evidence="1 2" key="1">
    <citation type="submission" date="2009-02" db="EMBL/GenBank/DDBJ databases">
        <title>Sequencing of the draft genome and assembly of Dethiobacter alkaliphilus AHT 1.</title>
        <authorList>
            <consortium name="US DOE Joint Genome Institute (JGI-PGF)"/>
            <person name="Lucas S."/>
            <person name="Copeland A."/>
            <person name="Lapidus A."/>
            <person name="Glavina del Rio T."/>
            <person name="Dalin E."/>
            <person name="Tice H."/>
            <person name="Bruce D."/>
            <person name="Goodwin L."/>
            <person name="Pitluck S."/>
            <person name="Larimer F."/>
            <person name="Land M.L."/>
            <person name="Hauser L."/>
            <person name="Muyzer G."/>
        </authorList>
    </citation>
    <scope>NUCLEOTIDE SEQUENCE [LARGE SCALE GENOMIC DNA]</scope>
    <source>
        <strain evidence="1 2">AHT 1</strain>
    </source>
</reference>
<dbReference type="SUPFAM" id="SSF48695">
    <property type="entry name" value="Multiheme cytochromes"/>
    <property type="match status" value="1"/>
</dbReference>
<accession>C0GFM4</accession>
<comment type="caution">
    <text evidence="1">The sequence shown here is derived from an EMBL/GenBank/DDBJ whole genome shotgun (WGS) entry which is preliminary data.</text>
</comment>
<dbReference type="Proteomes" id="UP000006443">
    <property type="component" value="Unassembled WGS sequence"/>
</dbReference>
<protein>
    <submittedName>
        <fullName evidence="1">Uncharacterized protein</fullName>
    </submittedName>
</protein>
<dbReference type="InterPro" id="IPR010181">
    <property type="entry name" value="CGCAxxGCC_motif"/>
</dbReference>
<keyword evidence="2" id="KW-1185">Reference proteome</keyword>